<gene>
    <name evidence="1" type="ORF">BO71DRAFT_221286</name>
</gene>
<reference evidence="1 2" key="1">
    <citation type="submission" date="2018-02" db="EMBL/GenBank/DDBJ databases">
        <title>The genomes of Aspergillus section Nigri reveals drivers in fungal speciation.</title>
        <authorList>
            <consortium name="DOE Joint Genome Institute"/>
            <person name="Vesth T.C."/>
            <person name="Nybo J."/>
            <person name="Theobald S."/>
            <person name="Brandl J."/>
            <person name="Frisvad J.C."/>
            <person name="Nielsen K.F."/>
            <person name="Lyhne E.K."/>
            <person name="Kogle M.E."/>
            <person name="Kuo A."/>
            <person name="Riley R."/>
            <person name="Clum A."/>
            <person name="Nolan M."/>
            <person name="Lipzen A."/>
            <person name="Salamov A."/>
            <person name="Henrissat B."/>
            <person name="Wiebenga A."/>
            <person name="De vries R.P."/>
            <person name="Grigoriev I.V."/>
            <person name="Mortensen U.H."/>
            <person name="Andersen M.R."/>
            <person name="Baker S.E."/>
        </authorList>
    </citation>
    <scope>NUCLEOTIDE SEQUENCE [LARGE SCALE GENOMIC DNA]</scope>
    <source>
        <strain evidence="1 2">CBS 707.79</strain>
    </source>
</reference>
<accession>A0A319DYL6</accession>
<name>A0A319DYL6_9EURO</name>
<proteinExistence type="predicted"/>
<evidence type="ECO:0000313" key="2">
    <source>
        <dbReference type="Proteomes" id="UP000247810"/>
    </source>
</evidence>
<evidence type="ECO:0000313" key="1">
    <source>
        <dbReference type="EMBL" id="PYH99297.1"/>
    </source>
</evidence>
<dbReference type="EMBL" id="KZ825803">
    <property type="protein sequence ID" value="PYH99297.1"/>
    <property type="molecule type" value="Genomic_DNA"/>
</dbReference>
<dbReference type="AlphaFoldDB" id="A0A319DYL6"/>
<organism evidence="1 2">
    <name type="scientific">Aspergillus ellipticus CBS 707.79</name>
    <dbReference type="NCBI Taxonomy" id="1448320"/>
    <lineage>
        <taxon>Eukaryota</taxon>
        <taxon>Fungi</taxon>
        <taxon>Dikarya</taxon>
        <taxon>Ascomycota</taxon>
        <taxon>Pezizomycotina</taxon>
        <taxon>Eurotiomycetes</taxon>
        <taxon>Eurotiomycetidae</taxon>
        <taxon>Eurotiales</taxon>
        <taxon>Aspergillaceae</taxon>
        <taxon>Aspergillus</taxon>
        <taxon>Aspergillus subgen. Circumdati</taxon>
    </lineage>
</organism>
<dbReference type="Proteomes" id="UP000247810">
    <property type="component" value="Unassembled WGS sequence"/>
</dbReference>
<protein>
    <submittedName>
        <fullName evidence="1">Uncharacterized protein</fullName>
    </submittedName>
</protein>
<dbReference type="VEuPathDB" id="FungiDB:BO71DRAFT_221286"/>
<keyword evidence="2" id="KW-1185">Reference proteome</keyword>
<sequence>MSVGDIFRLGDSATQSQNTLPLQIAVRSLIPCDCRCMESLASKISHHIMAARAQRMMPWYVIPGFCATTVQLMKAVGQVAWMTSAQAECVDKWIYRGAGGYQVCRVDRCDIWPSRKPEPYDGALTIIRWNGSAELCNTNGSRSGPLPVDKRCD</sequence>